<dbReference type="InterPro" id="IPR017932">
    <property type="entry name" value="GATase_2_dom"/>
</dbReference>
<dbReference type="GO" id="GO:0006529">
    <property type="term" value="P:asparagine biosynthetic process"/>
    <property type="evidence" value="ECO:0007669"/>
    <property type="project" value="UniProtKB-KW"/>
</dbReference>
<dbReference type="PANTHER" id="PTHR45937:SF1">
    <property type="entry name" value="ASPARAGINE SYNTHETASE DOMAIN-CONTAINING PROTEIN 1"/>
    <property type="match status" value="1"/>
</dbReference>
<dbReference type="PROSITE" id="PS51278">
    <property type="entry name" value="GATASE_TYPE_2"/>
    <property type="match status" value="1"/>
</dbReference>
<dbReference type="SUPFAM" id="SSF56235">
    <property type="entry name" value="N-terminal nucleophile aminohydrolases (Ntn hydrolases)"/>
    <property type="match status" value="1"/>
</dbReference>
<keyword evidence="3" id="KW-0315">Glutamine amidotransferase</keyword>
<evidence type="ECO:0000256" key="1">
    <source>
        <dbReference type="ARBA" id="ARBA00022605"/>
    </source>
</evidence>
<evidence type="ECO:0000256" key="3">
    <source>
        <dbReference type="ARBA" id="ARBA00022962"/>
    </source>
</evidence>
<evidence type="ECO:0000256" key="2">
    <source>
        <dbReference type="ARBA" id="ARBA00022888"/>
    </source>
</evidence>
<gene>
    <name evidence="6" type="ORF">AB1Y20_003346</name>
</gene>
<proteinExistence type="predicted"/>
<sequence length="642" mass="68587">MCGIGVVLLTRGSSEEPSPPPSGSVPAEALRRRGPDAVHEATLHAAASDGFELRMTGAVLHLRGAELTPQPLRSAHGDALLWNGEVFGGLPAVSDGQSDTEQLLRALTAGGAGVGEVMAAVHGPWTFAFWDERTRSLWYGRDRLGRRSLLRAQLELRGGWRALVLSSVALERSELGGLALAAAEGVEWEELRADGLACARVGAGGRLSSAWLRSPPPPPPQGWGGRWGGWGGGEAQRAAAGLLGVLSESVRRRVRLVPRGGGGAAVGVLFSGGIDSMVLARLADAHLPPAEPLELINVAFGATPSAAPDRVGALAGARELAALSRRPLRLVCVDVSLAELRADRPRLTALLRPASTVMDLNIGAALWYGARGRGWRPRVAAGAPPPPPAADGCRYAGCMPFPTDPTPREASAGVELHLHFDEAGGAVRLRLRLGGAAGGGEEEALAVDEREYCSTAKVLLLGMGADEQLGGYGRHRTVYRQEGWEGLSRELHAERERLWLRNLGRDDRMVSDWGREARHPFLDEEVMAFIRRTPLPLLCNLDLGFGEGDKQILRRAARLLGLSYSSYLQKRAIQFGTRIANKNVCGMATLDESIDLADVVHPRAEASCTPRSTMQELHKKRKAWGTARAYAPLPVERNAASA</sequence>
<dbReference type="PANTHER" id="PTHR45937">
    <property type="entry name" value="ASPARAGINE SYNTHETASE DOMAIN-CONTAINING PROTEIN 1"/>
    <property type="match status" value="1"/>
</dbReference>
<accession>A0AB34JBL8</accession>
<dbReference type="AlphaFoldDB" id="A0AB34JBL8"/>
<dbReference type="InterPro" id="IPR001962">
    <property type="entry name" value="Asn_synthase"/>
</dbReference>
<dbReference type="GO" id="GO:0004066">
    <property type="term" value="F:asparagine synthase (glutamine-hydrolyzing) activity"/>
    <property type="evidence" value="ECO:0007669"/>
    <property type="project" value="InterPro"/>
</dbReference>
<dbReference type="Gene3D" id="3.60.20.10">
    <property type="entry name" value="Glutamine Phosphoribosylpyrophosphate, subunit 1, domain 1"/>
    <property type="match status" value="1"/>
</dbReference>
<feature type="domain" description="Glutamine amidotransferase type-2" evidence="5">
    <location>
        <begin position="2"/>
        <end position="202"/>
    </location>
</feature>
<keyword evidence="2" id="KW-0061">Asparagine biosynthesis</keyword>
<evidence type="ECO:0000313" key="7">
    <source>
        <dbReference type="Proteomes" id="UP001515480"/>
    </source>
</evidence>
<dbReference type="InterPro" id="IPR051857">
    <property type="entry name" value="Asn_synthetase_domain"/>
</dbReference>
<dbReference type="EMBL" id="JBGBPQ010000010">
    <property type="protein sequence ID" value="KAL1519079.1"/>
    <property type="molecule type" value="Genomic_DNA"/>
</dbReference>
<organism evidence="6 7">
    <name type="scientific">Prymnesium parvum</name>
    <name type="common">Toxic golden alga</name>
    <dbReference type="NCBI Taxonomy" id="97485"/>
    <lineage>
        <taxon>Eukaryota</taxon>
        <taxon>Haptista</taxon>
        <taxon>Haptophyta</taxon>
        <taxon>Prymnesiophyceae</taxon>
        <taxon>Prymnesiales</taxon>
        <taxon>Prymnesiaceae</taxon>
        <taxon>Prymnesium</taxon>
    </lineage>
</organism>
<dbReference type="Pfam" id="PF13537">
    <property type="entry name" value="GATase_7"/>
    <property type="match status" value="1"/>
</dbReference>
<dbReference type="Proteomes" id="UP001515480">
    <property type="component" value="Unassembled WGS sequence"/>
</dbReference>
<keyword evidence="7" id="KW-1185">Reference proteome</keyword>
<name>A0AB34JBL8_PRYPA</name>
<dbReference type="InterPro" id="IPR014729">
    <property type="entry name" value="Rossmann-like_a/b/a_fold"/>
</dbReference>
<evidence type="ECO:0000256" key="4">
    <source>
        <dbReference type="SAM" id="MobiDB-lite"/>
    </source>
</evidence>
<keyword evidence="1" id="KW-0028">Amino-acid biosynthesis</keyword>
<evidence type="ECO:0000313" key="6">
    <source>
        <dbReference type="EMBL" id="KAL1519079.1"/>
    </source>
</evidence>
<dbReference type="Gene3D" id="3.40.50.620">
    <property type="entry name" value="HUPs"/>
    <property type="match status" value="1"/>
</dbReference>
<comment type="caution">
    <text evidence="6">The sequence shown here is derived from an EMBL/GenBank/DDBJ whole genome shotgun (WGS) entry which is preliminary data.</text>
</comment>
<reference evidence="6 7" key="1">
    <citation type="journal article" date="2024" name="Science">
        <title>Giant polyketide synthase enzymes in the biosynthesis of giant marine polyether toxins.</title>
        <authorList>
            <person name="Fallon T.R."/>
            <person name="Shende V.V."/>
            <person name="Wierzbicki I.H."/>
            <person name="Pendleton A.L."/>
            <person name="Watervoot N.F."/>
            <person name="Auber R.P."/>
            <person name="Gonzalez D.J."/>
            <person name="Wisecaver J.H."/>
            <person name="Moore B.S."/>
        </authorList>
    </citation>
    <scope>NUCLEOTIDE SEQUENCE [LARGE SCALE GENOMIC DNA]</scope>
    <source>
        <strain evidence="6 7">12B1</strain>
    </source>
</reference>
<evidence type="ECO:0000259" key="5">
    <source>
        <dbReference type="PROSITE" id="PS51278"/>
    </source>
</evidence>
<dbReference type="Pfam" id="PF00733">
    <property type="entry name" value="Asn_synthase"/>
    <property type="match status" value="1"/>
</dbReference>
<feature type="region of interest" description="Disordered" evidence="4">
    <location>
        <begin position="9"/>
        <end position="35"/>
    </location>
</feature>
<dbReference type="SUPFAM" id="SSF52402">
    <property type="entry name" value="Adenine nucleotide alpha hydrolases-like"/>
    <property type="match status" value="1"/>
</dbReference>
<protein>
    <recommendedName>
        <fullName evidence="5">Glutamine amidotransferase type-2 domain-containing protein</fullName>
    </recommendedName>
</protein>
<dbReference type="InterPro" id="IPR029055">
    <property type="entry name" value="Ntn_hydrolases_N"/>
</dbReference>
<dbReference type="CDD" id="cd01991">
    <property type="entry name" value="Asn_synthase_B_C"/>
    <property type="match status" value="1"/>
</dbReference>